<keyword evidence="2" id="KW-1185">Reference proteome</keyword>
<accession>A0A366EIZ9</accession>
<reference evidence="1 2" key="1">
    <citation type="submission" date="2018-06" db="EMBL/GenBank/DDBJ databases">
        <title>Genomic Encyclopedia of Type Strains, Phase IV (KMG-IV): sequencing the most valuable type-strain genomes for metagenomic binning, comparative biology and taxonomic classification.</title>
        <authorList>
            <person name="Goeker M."/>
        </authorList>
    </citation>
    <scope>NUCLEOTIDE SEQUENCE [LARGE SCALE GENOMIC DNA]</scope>
    <source>
        <strain evidence="1 2">DSM 24875</strain>
    </source>
</reference>
<organism evidence="1 2">
    <name type="scientific">Roseiarcus fermentans</name>
    <dbReference type="NCBI Taxonomy" id="1473586"/>
    <lineage>
        <taxon>Bacteria</taxon>
        <taxon>Pseudomonadati</taxon>
        <taxon>Pseudomonadota</taxon>
        <taxon>Alphaproteobacteria</taxon>
        <taxon>Hyphomicrobiales</taxon>
        <taxon>Roseiarcaceae</taxon>
        <taxon>Roseiarcus</taxon>
    </lineage>
</organism>
<name>A0A366EIZ9_9HYPH</name>
<proteinExistence type="predicted"/>
<dbReference type="AlphaFoldDB" id="A0A366EIZ9"/>
<evidence type="ECO:0000313" key="1">
    <source>
        <dbReference type="EMBL" id="RBP02328.1"/>
    </source>
</evidence>
<gene>
    <name evidence="1" type="ORF">DFR50_15328</name>
</gene>
<dbReference type="Proteomes" id="UP000253529">
    <property type="component" value="Unassembled WGS sequence"/>
</dbReference>
<evidence type="ECO:0000313" key="2">
    <source>
        <dbReference type="Proteomes" id="UP000253529"/>
    </source>
</evidence>
<dbReference type="EMBL" id="QNRK01000053">
    <property type="protein sequence ID" value="RBP02328.1"/>
    <property type="molecule type" value="Genomic_DNA"/>
</dbReference>
<protein>
    <submittedName>
        <fullName evidence="1">Uncharacterized protein</fullName>
    </submittedName>
</protein>
<sequence length="61" mass="6745">MGRTMQYRVQFLDRSDKVVRELQADARSAGFPLLTAPPAHVAQVRVIYPSGYVSTVRLPGA</sequence>
<comment type="caution">
    <text evidence="1">The sequence shown here is derived from an EMBL/GenBank/DDBJ whole genome shotgun (WGS) entry which is preliminary data.</text>
</comment>